<keyword evidence="2" id="KW-1185">Reference proteome</keyword>
<accession>A0A3M7QZX8</accession>
<evidence type="ECO:0000313" key="1">
    <source>
        <dbReference type="EMBL" id="RNA16671.1"/>
    </source>
</evidence>
<organism evidence="1 2">
    <name type="scientific">Brachionus plicatilis</name>
    <name type="common">Marine rotifer</name>
    <name type="synonym">Brachionus muelleri</name>
    <dbReference type="NCBI Taxonomy" id="10195"/>
    <lineage>
        <taxon>Eukaryota</taxon>
        <taxon>Metazoa</taxon>
        <taxon>Spiralia</taxon>
        <taxon>Gnathifera</taxon>
        <taxon>Rotifera</taxon>
        <taxon>Eurotatoria</taxon>
        <taxon>Monogononta</taxon>
        <taxon>Pseudotrocha</taxon>
        <taxon>Ploima</taxon>
        <taxon>Brachionidae</taxon>
        <taxon>Brachionus</taxon>
    </lineage>
</organism>
<name>A0A3M7QZX8_BRAPC</name>
<dbReference type="Proteomes" id="UP000276133">
    <property type="component" value="Unassembled WGS sequence"/>
</dbReference>
<gene>
    <name evidence="1" type="ORF">BpHYR1_040012</name>
</gene>
<dbReference type="EMBL" id="REGN01004653">
    <property type="protein sequence ID" value="RNA16671.1"/>
    <property type="molecule type" value="Genomic_DNA"/>
</dbReference>
<comment type="caution">
    <text evidence="1">The sequence shown here is derived from an EMBL/GenBank/DDBJ whole genome shotgun (WGS) entry which is preliminary data.</text>
</comment>
<dbReference type="AlphaFoldDB" id="A0A3M7QZX8"/>
<reference evidence="1 2" key="1">
    <citation type="journal article" date="2018" name="Sci. Rep.">
        <title>Genomic signatures of local adaptation to the degree of environmental predictability in rotifers.</title>
        <authorList>
            <person name="Franch-Gras L."/>
            <person name="Hahn C."/>
            <person name="Garcia-Roger E.M."/>
            <person name="Carmona M.J."/>
            <person name="Serra M."/>
            <person name="Gomez A."/>
        </authorList>
    </citation>
    <scope>NUCLEOTIDE SEQUENCE [LARGE SCALE GENOMIC DNA]</scope>
    <source>
        <strain evidence="1">HYR1</strain>
    </source>
</reference>
<proteinExistence type="predicted"/>
<protein>
    <submittedName>
        <fullName evidence="1">Uncharacterized protein</fullName>
    </submittedName>
</protein>
<evidence type="ECO:0000313" key="2">
    <source>
        <dbReference type="Proteomes" id="UP000276133"/>
    </source>
</evidence>
<sequence length="69" mass="7907">MTCFSIKQIFVTIFIIKPQATLKSVWFKKNYLFQINLDAVLSLGHLDKQISNCIKTLIFGICLELNSLV</sequence>